<evidence type="ECO:0000313" key="1">
    <source>
        <dbReference type="EMBL" id="MBP3193041.1"/>
    </source>
</evidence>
<reference evidence="1" key="1">
    <citation type="submission" date="2021-02" db="EMBL/GenBank/DDBJ databases">
        <title>Natronogracilivirga saccharolytica gen. nov. sp. nov. a new anaerobic, haloalkiliphilic carbohydrate-fermenting bacterium from soda lake and proposing of Cyclonatronumiaceae fam. nov. in the phylum Balneolaeota.</title>
        <authorList>
            <person name="Zhilina T.N."/>
            <person name="Sorokin D.Y."/>
            <person name="Zavarzina D.G."/>
            <person name="Toshchakov S.V."/>
            <person name="Kublanov I.V."/>
        </authorList>
    </citation>
    <scope>NUCLEOTIDE SEQUENCE</scope>
    <source>
        <strain evidence="1">Z-1702</strain>
    </source>
</reference>
<sequence>MITIAHADWSANPDKRWITMATGPDPNNLYVTSPERVPSAGNLLNELISAGYRREDTNSGRNHRLWIGFDFPLGIPLAYAKKLGVSSFRELLRKAGKDSLSKFFDPAETASDVSIFRPFYPRRPGGTSRSHLAEGLGIKSYTDLLRHCDRATRHRKAAGAIFWTMGSQQVGKAAISGWKDILQPALNDPGLDTALWPFDGNLHDLLAERQIVAAEVYSAEAAIQLGLGVPGRGWSKRSVTDRMSKASSLCDFLDRMDITISQQLRDDILHGFGEDRHGEDRFDSVPGLFSMIGILKGERPEGTVPDGLIRSTEGWILGQ</sequence>
<name>A0A8J7UTY1_9BACT</name>
<accession>A0A8J7UTY1</accession>
<comment type="caution">
    <text evidence="1">The sequence shown here is derived from an EMBL/GenBank/DDBJ whole genome shotgun (WGS) entry which is preliminary data.</text>
</comment>
<evidence type="ECO:0008006" key="3">
    <source>
        <dbReference type="Google" id="ProtNLM"/>
    </source>
</evidence>
<dbReference type="AlphaFoldDB" id="A0A8J7UTY1"/>
<gene>
    <name evidence="1" type="ORF">NATSA_10235</name>
</gene>
<dbReference type="EMBL" id="JAFIDN010000007">
    <property type="protein sequence ID" value="MBP3193041.1"/>
    <property type="molecule type" value="Genomic_DNA"/>
</dbReference>
<evidence type="ECO:0000313" key="2">
    <source>
        <dbReference type="Proteomes" id="UP000673975"/>
    </source>
</evidence>
<protein>
    <recommendedName>
        <fullName evidence="3">DUF429 domain-containing protein</fullName>
    </recommendedName>
</protein>
<proteinExistence type="predicted"/>
<keyword evidence="2" id="KW-1185">Reference proteome</keyword>
<dbReference type="Proteomes" id="UP000673975">
    <property type="component" value="Unassembled WGS sequence"/>
</dbReference>
<dbReference type="RefSeq" id="WP_210512298.1">
    <property type="nucleotide sequence ID" value="NZ_JAFIDN010000007.1"/>
</dbReference>
<organism evidence="1 2">
    <name type="scientific">Natronogracilivirga saccharolytica</name>
    <dbReference type="NCBI Taxonomy" id="2812953"/>
    <lineage>
        <taxon>Bacteria</taxon>
        <taxon>Pseudomonadati</taxon>
        <taxon>Balneolota</taxon>
        <taxon>Balneolia</taxon>
        <taxon>Balneolales</taxon>
        <taxon>Cyclonatronaceae</taxon>
        <taxon>Natronogracilivirga</taxon>
    </lineage>
</organism>